<evidence type="ECO:0000256" key="1">
    <source>
        <dbReference type="SAM" id="Phobius"/>
    </source>
</evidence>
<comment type="caution">
    <text evidence="2">The sequence shown here is derived from an EMBL/GenBank/DDBJ whole genome shotgun (WGS) entry which is preliminary data.</text>
</comment>
<dbReference type="EMBL" id="CBSW010000190">
    <property type="protein sequence ID" value="CDG97509.1"/>
    <property type="molecule type" value="Genomic_DNA"/>
</dbReference>
<keyword evidence="1" id="KW-0812">Transmembrane</keyword>
<dbReference type="Proteomes" id="UP000028511">
    <property type="component" value="Unassembled WGS sequence"/>
</dbReference>
<dbReference type="AlphaFoldDB" id="A0A077NFA0"/>
<reference evidence="2" key="1">
    <citation type="submission" date="2013-07" db="EMBL/GenBank/DDBJ databases">
        <title>Sub-species coevolution in mutualistic symbiosis.</title>
        <authorList>
            <person name="Murfin K."/>
            <person name="Klassen J."/>
            <person name="Lee M."/>
            <person name="Forst S."/>
            <person name="Stock P."/>
            <person name="Goodrich-Blair H."/>
        </authorList>
    </citation>
    <scope>NUCLEOTIDE SEQUENCE [LARGE SCALE GENOMIC DNA]</scope>
    <source>
        <strain evidence="2">Puntauvense</strain>
    </source>
</reference>
<feature type="transmembrane region" description="Helical" evidence="1">
    <location>
        <begin position="12"/>
        <end position="31"/>
    </location>
</feature>
<organism evidence="2">
    <name type="scientific">Xenorhabdus bovienii str. puntauvense</name>
    <dbReference type="NCBI Taxonomy" id="1398201"/>
    <lineage>
        <taxon>Bacteria</taxon>
        <taxon>Pseudomonadati</taxon>
        <taxon>Pseudomonadota</taxon>
        <taxon>Gammaproteobacteria</taxon>
        <taxon>Enterobacterales</taxon>
        <taxon>Morganellaceae</taxon>
        <taxon>Xenorhabdus</taxon>
    </lineage>
</organism>
<accession>A0A077NFA0</accession>
<keyword evidence="1" id="KW-0472">Membrane</keyword>
<proteinExistence type="predicted"/>
<protein>
    <submittedName>
        <fullName evidence="2">Uncharacterized protein</fullName>
    </submittedName>
</protein>
<sequence length="56" mass="6705">MLNNREGGILCIFSYRLFFLLMWPLISNILLNANNMIKILNFKLLFCYVLDVYWSV</sequence>
<name>A0A077NFA0_XENBV</name>
<dbReference type="HOGENOM" id="CLU_3013270_0_0_6"/>
<keyword evidence="1" id="KW-1133">Transmembrane helix</keyword>
<evidence type="ECO:0000313" key="2">
    <source>
        <dbReference type="EMBL" id="CDG97509.1"/>
    </source>
</evidence>
<gene>
    <name evidence="2" type="ORF">XBP1_270049</name>
</gene>